<reference evidence="2 3" key="1">
    <citation type="journal article" date="2020" name="Mol. Plant">
        <title>The Chromosome-Based Rubber Tree Genome Provides New Insights into Spurge Genome Evolution and Rubber Biosynthesis.</title>
        <authorList>
            <person name="Liu J."/>
            <person name="Shi C."/>
            <person name="Shi C.C."/>
            <person name="Li W."/>
            <person name="Zhang Q.J."/>
            <person name="Zhang Y."/>
            <person name="Li K."/>
            <person name="Lu H.F."/>
            <person name="Shi C."/>
            <person name="Zhu S.T."/>
            <person name="Xiao Z.Y."/>
            <person name="Nan H."/>
            <person name="Yue Y."/>
            <person name="Zhu X.G."/>
            <person name="Wu Y."/>
            <person name="Hong X.N."/>
            <person name="Fan G.Y."/>
            <person name="Tong Y."/>
            <person name="Zhang D."/>
            <person name="Mao C.L."/>
            <person name="Liu Y.L."/>
            <person name="Hao S.J."/>
            <person name="Liu W.Q."/>
            <person name="Lv M.Q."/>
            <person name="Zhang H.B."/>
            <person name="Liu Y."/>
            <person name="Hu-Tang G.R."/>
            <person name="Wang J.P."/>
            <person name="Wang J.H."/>
            <person name="Sun Y.H."/>
            <person name="Ni S.B."/>
            <person name="Chen W.B."/>
            <person name="Zhang X.C."/>
            <person name="Jiao Y.N."/>
            <person name="Eichler E.E."/>
            <person name="Li G.H."/>
            <person name="Liu X."/>
            <person name="Gao L.Z."/>
        </authorList>
    </citation>
    <scope>NUCLEOTIDE SEQUENCE [LARGE SCALE GENOMIC DNA]</scope>
    <source>
        <strain evidence="3">cv. GT1</strain>
        <tissue evidence="2">Leaf</tissue>
    </source>
</reference>
<dbReference type="GO" id="GO:0009143">
    <property type="term" value="P:nucleoside triphosphate catabolic process"/>
    <property type="evidence" value="ECO:0007669"/>
    <property type="project" value="InterPro"/>
</dbReference>
<evidence type="ECO:0000313" key="3">
    <source>
        <dbReference type="Proteomes" id="UP000467840"/>
    </source>
</evidence>
<evidence type="ECO:0000313" key="2">
    <source>
        <dbReference type="EMBL" id="KAF2292531.1"/>
    </source>
</evidence>
<protein>
    <recommendedName>
        <fullName evidence="1">NTP pyrophosphohydrolase MazG-like domain-containing protein</fullName>
    </recommendedName>
</protein>
<dbReference type="Pfam" id="PF03819">
    <property type="entry name" value="MazG"/>
    <property type="match status" value="1"/>
</dbReference>
<feature type="domain" description="NTP pyrophosphohydrolase MazG-like" evidence="1">
    <location>
        <begin position="33"/>
        <end position="100"/>
    </location>
</feature>
<dbReference type="SUPFAM" id="SSF101386">
    <property type="entry name" value="all-alpha NTP pyrophosphatases"/>
    <property type="match status" value="1"/>
</dbReference>
<organism evidence="2 3">
    <name type="scientific">Hevea brasiliensis</name>
    <name type="common">Para rubber tree</name>
    <name type="synonym">Siphonia brasiliensis</name>
    <dbReference type="NCBI Taxonomy" id="3981"/>
    <lineage>
        <taxon>Eukaryota</taxon>
        <taxon>Viridiplantae</taxon>
        <taxon>Streptophyta</taxon>
        <taxon>Embryophyta</taxon>
        <taxon>Tracheophyta</taxon>
        <taxon>Spermatophyta</taxon>
        <taxon>Magnoliopsida</taxon>
        <taxon>eudicotyledons</taxon>
        <taxon>Gunneridae</taxon>
        <taxon>Pentapetalae</taxon>
        <taxon>rosids</taxon>
        <taxon>fabids</taxon>
        <taxon>Malpighiales</taxon>
        <taxon>Euphorbiaceae</taxon>
        <taxon>Crotonoideae</taxon>
        <taxon>Micrandreae</taxon>
        <taxon>Hevea</taxon>
    </lineage>
</organism>
<dbReference type="PANTHER" id="PTHR14552:SF25">
    <property type="entry name" value="DCTP PYROPHOSPHATASE 1"/>
    <property type="match status" value="1"/>
</dbReference>
<keyword evidence="3" id="KW-1185">Reference proteome</keyword>
<gene>
    <name evidence="2" type="ORF">GH714_025232</name>
</gene>
<proteinExistence type="predicted"/>
<sequence>MTGVSDGESVSLDLLKKKMAEFAQERDWDRFHSPRNLLLALVGEVGELSEIFQWKGEVPKGLPDWKEEEKVHLGEELSDVLLYLVRLSDICGIDLGKAALRKVELNAIKYPVSMCKGSSKKYNSNSNNSTQLRIDQLTVFLACCPETQLQLQDFLGHFVEFVPCLSGKWTSVLVGGISILPNLNELAAIQALQSNLVHSVGPLFFAALKDRPSGYLNTPLTVVAAGLAKWLDIYSGVLMVRVLLSWFPNIPWDRQPLSAIRDLCDPYLNLFRNIIPPIFDTLDVSPLLAFAVLGMLGSILHSSGGVY</sequence>
<comment type="caution">
    <text evidence="2">The sequence shown here is derived from an EMBL/GenBank/DDBJ whole genome shotgun (WGS) entry which is preliminary data.</text>
</comment>
<dbReference type="CDD" id="cd11537">
    <property type="entry name" value="NTP-PPase_RS21-C6_like"/>
    <property type="match status" value="1"/>
</dbReference>
<name>A0A6A6KU74_HEVBR</name>
<dbReference type="AlphaFoldDB" id="A0A6A6KU74"/>
<dbReference type="EMBL" id="JAAGAX010000014">
    <property type="protein sequence ID" value="KAF2292531.1"/>
    <property type="molecule type" value="Genomic_DNA"/>
</dbReference>
<accession>A0A6A6KU74</accession>
<dbReference type="InterPro" id="IPR003425">
    <property type="entry name" value="CCB3/YggT"/>
</dbReference>
<dbReference type="PANTHER" id="PTHR14552">
    <property type="match status" value="1"/>
</dbReference>
<dbReference type="GO" id="GO:0016020">
    <property type="term" value="C:membrane"/>
    <property type="evidence" value="ECO:0007669"/>
    <property type="project" value="InterPro"/>
</dbReference>
<dbReference type="InterPro" id="IPR004518">
    <property type="entry name" value="MazG-like_dom"/>
</dbReference>
<evidence type="ECO:0000259" key="1">
    <source>
        <dbReference type="Pfam" id="PF03819"/>
    </source>
</evidence>
<dbReference type="GO" id="GO:0047429">
    <property type="term" value="F:nucleoside triphosphate diphosphatase activity"/>
    <property type="evidence" value="ECO:0007669"/>
    <property type="project" value="InterPro"/>
</dbReference>
<dbReference type="Gene3D" id="1.10.287.1080">
    <property type="entry name" value="MazG-like"/>
    <property type="match status" value="1"/>
</dbReference>
<dbReference type="Pfam" id="PF02325">
    <property type="entry name" value="CCB3_YggT"/>
    <property type="match status" value="1"/>
</dbReference>
<dbReference type="InterPro" id="IPR025984">
    <property type="entry name" value="DCTPP"/>
</dbReference>
<dbReference type="Proteomes" id="UP000467840">
    <property type="component" value="Chromosome 13"/>
</dbReference>